<organism evidence="4 5">
    <name type="scientific">Scleropages formosus</name>
    <name type="common">Asian bonytongue</name>
    <name type="synonym">Osteoglossum formosum</name>
    <dbReference type="NCBI Taxonomy" id="113540"/>
    <lineage>
        <taxon>Eukaryota</taxon>
        <taxon>Metazoa</taxon>
        <taxon>Chordata</taxon>
        <taxon>Craniata</taxon>
        <taxon>Vertebrata</taxon>
        <taxon>Euteleostomi</taxon>
        <taxon>Actinopterygii</taxon>
        <taxon>Neopterygii</taxon>
        <taxon>Teleostei</taxon>
        <taxon>Osteoglossocephala</taxon>
        <taxon>Osteoglossomorpha</taxon>
        <taxon>Osteoglossiformes</taxon>
        <taxon>Osteoglossidae</taxon>
        <taxon>Scleropages</taxon>
    </lineage>
</organism>
<dbReference type="PROSITE" id="PS50297">
    <property type="entry name" value="ANK_REP_REGION"/>
    <property type="match status" value="2"/>
</dbReference>
<proteinExistence type="predicted"/>
<name>A0A8C9WD90_SCLFO</name>
<dbReference type="Ensembl" id="ENSSFOT00015070176.1">
    <property type="protein sequence ID" value="ENSSFOP00015073296.1"/>
    <property type="gene ID" value="ENSSFOG00015024327.1"/>
</dbReference>
<reference evidence="4" key="3">
    <citation type="submission" date="2025-09" db="UniProtKB">
        <authorList>
            <consortium name="Ensembl"/>
        </authorList>
    </citation>
    <scope>IDENTIFICATION</scope>
</reference>
<dbReference type="PANTHER" id="PTHR24171">
    <property type="entry name" value="ANKYRIN REPEAT DOMAIN-CONTAINING PROTEIN 39-RELATED"/>
    <property type="match status" value="1"/>
</dbReference>
<dbReference type="AlphaFoldDB" id="A0A8C9WD90"/>
<evidence type="ECO:0000256" key="1">
    <source>
        <dbReference type="ARBA" id="ARBA00022737"/>
    </source>
</evidence>
<evidence type="ECO:0000256" key="3">
    <source>
        <dbReference type="PROSITE-ProRule" id="PRU00023"/>
    </source>
</evidence>
<sequence length="227" mass="24834">MASDFQRCACCSHRPAAPSVHQTLEEMEFERGIWSAALDGDLDRVRSFLNKGVDPNVLDQAGYTALHYASRSGSESVCALLLSQKACPNPRTKGGATPLHRAAYCGRLGVLKLLLDAGADPLLCDDDGASPLHKAEERPCLRRYVSGISEGVGMPWLCFITQGLYLQRQHSVKELLPLRLLRRQKAFLSLTVSGEIRSMRAADMEANRHEAAAPPVRSYCKSLALLA</sequence>
<reference evidence="4" key="2">
    <citation type="submission" date="2025-08" db="UniProtKB">
        <authorList>
            <consortium name="Ensembl"/>
        </authorList>
    </citation>
    <scope>IDENTIFICATION</scope>
</reference>
<dbReference type="SUPFAM" id="SSF48403">
    <property type="entry name" value="Ankyrin repeat"/>
    <property type="match status" value="1"/>
</dbReference>
<keyword evidence="5" id="KW-1185">Reference proteome</keyword>
<keyword evidence="1" id="KW-0677">Repeat</keyword>
<protein>
    <submittedName>
        <fullName evidence="4">Ankyrin repeat domain 39</fullName>
    </submittedName>
</protein>
<dbReference type="GeneTree" id="ENSGT00940000160547"/>
<dbReference type="Pfam" id="PF12796">
    <property type="entry name" value="Ank_2"/>
    <property type="match status" value="1"/>
</dbReference>
<dbReference type="Proteomes" id="UP000694397">
    <property type="component" value="Chromosome 12"/>
</dbReference>
<reference evidence="4 5" key="1">
    <citation type="submission" date="2019-04" db="EMBL/GenBank/DDBJ databases">
        <authorList>
            <consortium name="Wellcome Sanger Institute Data Sharing"/>
        </authorList>
    </citation>
    <scope>NUCLEOTIDE SEQUENCE [LARGE SCALE GENOMIC DNA]</scope>
</reference>
<dbReference type="PRINTS" id="PR01415">
    <property type="entry name" value="ANKYRIN"/>
</dbReference>
<evidence type="ECO:0000313" key="4">
    <source>
        <dbReference type="Ensembl" id="ENSSFOP00015073296.1"/>
    </source>
</evidence>
<dbReference type="PROSITE" id="PS50088">
    <property type="entry name" value="ANK_REPEAT"/>
    <property type="match status" value="2"/>
</dbReference>
<evidence type="ECO:0000313" key="5">
    <source>
        <dbReference type="Proteomes" id="UP000694397"/>
    </source>
</evidence>
<dbReference type="SMART" id="SM00248">
    <property type="entry name" value="ANK"/>
    <property type="match status" value="3"/>
</dbReference>
<feature type="repeat" description="ANK" evidence="3">
    <location>
        <begin position="94"/>
        <end position="126"/>
    </location>
</feature>
<keyword evidence="2 3" id="KW-0040">ANK repeat</keyword>
<dbReference type="OrthoDB" id="539213at2759"/>
<gene>
    <name evidence="4" type="primary">ankrd39</name>
</gene>
<dbReference type="Gene3D" id="1.25.40.20">
    <property type="entry name" value="Ankyrin repeat-containing domain"/>
    <property type="match status" value="1"/>
</dbReference>
<dbReference type="InterPro" id="IPR036770">
    <property type="entry name" value="Ankyrin_rpt-contain_sf"/>
</dbReference>
<feature type="repeat" description="ANK" evidence="3">
    <location>
        <begin position="61"/>
        <end position="93"/>
    </location>
</feature>
<dbReference type="PANTHER" id="PTHR24171:SF9">
    <property type="entry name" value="ANKYRIN REPEAT DOMAIN-CONTAINING PROTEIN 39"/>
    <property type="match status" value="1"/>
</dbReference>
<dbReference type="InterPro" id="IPR002110">
    <property type="entry name" value="Ankyrin_rpt"/>
</dbReference>
<accession>A0A8C9WD90</accession>
<evidence type="ECO:0000256" key="2">
    <source>
        <dbReference type="ARBA" id="ARBA00023043"/>
    </source>
</evidence>